<evidence type="ECO:0000313" key="2">
    <source>
        <dbReference type="EMBL" id="STY44176.1"/>
    </source>
</evidence>
<dbReference type="PANTHER" id="PTHR38446">
    <property type="entry name" value="BLL0914 PROTEIN"/>
    <property type="match status" value="1"/>
</dbReference>
<dbReference type="InterPro" id="IPR009732">
    <property type="entry name" value="DUF1304"/>
</dbReference>
<keyword evidence="1" id="KW-0472">Membrane</keyword>
<dbReference type="EMBL" id="UGPG01000001">
    <property type="protein sequence ID" value="STY44176.1"/>
    <property type="molecule type" value="Genomic_DNA"/>
</dbReference>
<organism evidence="2 3">
    <name type="scientific">Listeria grayi</name>
    <name type="common">Listeria murrayi</name>
    <dbReference type="NCBI Taxonomy" id="1641"/>
    <lineage>
        <taxon>Bacteria</taxon>
        <taxon>Bacillati</taxon>
        <taxon>Bacillota</taxon>
        <taxon>Bacilli</taxon>
        <taxon>Bacillales</taxon>
        <taxon>Listeriaceae</taxon>
        <taxon>Listeria</taxon>
    </lineage>
</organism>
<name>A0A378MF85_LISGR</name>
<dbReference type="AlphaFoldDB" id="A0A378MF85"/>
<sequence>MQIISFILVLIVALEHLYILALEMFFSKSKAAEKSFGVPRSVLQMKEVQSLFANQGLYNGFLAAGLFWGLFFAPAAFATSVILFFLSCVIIAALFGTFTANKGILIKQGIPAILALIFVLLA</sequence>
<reference evidence="2 3" key="1">
    <citation type="submission" date="2018-06" db="EMBL/GenBank/DDBJ databases">
        <authorList>
            <consortium name="Pathogen Informatics"/>
            <person name="Doyle S."/>
        </authorList>
    </citation>
    <scope>NUCLEOTIDE SEQUENCE [LARGE SCALE GENOMIC DNA]</scope>
    <source>
        <strain evidence="3">NCTC 10815</strain>
    </source>
</reference>
<dbReference type="RefSeq" id="WP_115345866.1">
    <property type="nucleotide sequence ID" value="NZ_UGPG01000001.1"/>
</dbReference>
<feature type="transmembrane region" description="Helical" evidence="1">
    <location>
        <begin position="77"/>
        <end position="97"/>
    </location>
</feature>
<keyword evidence="1" id="KW-1133">Transmembrane helix</keyword>
<dbReference type="Proteomes" id="UP000254879">
    <property type="component" value="Unassembled WGS sequence"/>
</dbReference>
<accession>A0A378MF85</accession>
<evidence type="ECO:0000313" key="3">
    <source>
        <dbReference type="Proteomes" id="UP000254879"/>
    </source>
</evidence>
<feature type="transmembrane region" description="Helical" evidence="1">
    <location>
        <begin position="104"/>
        <end position="121"/>
    </location>
</feature>
<dbReference type="PANTHER" id="PTHR38446:SF1">
    <property type="entry name" value="BLL0914 PROTEIN"/>
    <property type="match status" value="1"/>
</dbReference>
<keyword evidence="1" id="KW-0812">Transmembrane</keyword>
<gene>
    <name evidence="2" type="ORF">NCTC10815_01496</name>
</gene>
<feature type="transmembrane region" description="Helical" evidence="1">
    <location>
        <begin position="6"/>
        <end position="26"/>
    </location>
</feature>
<feature type="transmembrane region" description="Helical" evidence="1">
    <location>
        <begin position="51"/>
        <end position="71"/>
    </location>
</feature>
<dbReference type="Pfam" id="PF06993">
    <property type="entry name" value="DUF1304"/>
    <property type="match status" value="1"/>
</dbReference>
<proteinExistence type="predicted"/>
<protein>
    <submittedName>
        <fullName evidence="2">Predicted membrane protein</fullName>
    </submittedName>
</protein>
<evidence type="ECO:0000256" key="1">
    <source>
        <dbReference type="SAM" id="Phobius"/>
    </source>
</evidence>